<sequence length="85" mass="9600">MRLEHVLMSHSTFGVLFSPHQKLTEAYQTRTSFPYILTSARGFVKDRYNLSPPKSTPGPRHSDSVYETGPTPVSTEMALIRTQNC</sequence>
<evidence type="ECO:0000313" key="3">
    <source>
        <dbReference type="Proteomes" id="UP000054166"/>
    </source>
</evidence>
<reference evidence="3" key="2">
    <citation type="submission" date="2015-01" db="EMBL/GenBank/DDBJ databases">
        <title>Evolutionary Origins and Diversification of the Mycorrhizal Mutualists.</title>
        <authorList>
            <consortium name="DOE Joint Genome Institute"/>
            <consortium name="Mycorrhizal Genomics Consortium"/>
            <person name="Kohler A."/>
            <person name="Kuo A."/>
            <person name="Nagy L.G."/>
            <person name="Floudas D."/>
            <person name="Copeland A."/>
            <person name="Barry K.W."/>
            <person name="Cichocki N."/>
            <person name="Veneault-Fourrey C."/>
            <person name="LaButti K."/>
            <person name="Lindquist E.A."/>
            <person name="Lipzen A."/>
            <person name="Lundell T."/>
            <person name="Morin E."/>
            <person name="Murat C."/>
            <person name="Riley R."/>
            <person name="Ohm R."/>
            <person name="Sun H."/>
            <person name="Tunlid A."/>
            <person name="Henrissat B."/>
            <person name="Grigoriev I.V."/>
            <person name="Hibbett D.S."/>
            <person name="Martin F."/>
        </authorList>
    </citation>
    <scope>NUCLEOTIDE SEQUENCE [LARGE SCALE GENOMIC DNA]</scope>
    <source>
        <strain evidence="3">F 1598</strain>
    </source>
</reference>
<dbReference type="HOGENOM" id="CLU_2513462_0_0_1"/>
<dbReference type="Proteomes" id="UP000054166">
    <property type="component" value="Unassembled WGS sequence"/>
</dbReference>
<keyword evidence="3" id="KW-1185">Reference proteome</keyword>
<dbReference type="InParanoid" id="A0A0C3F3Q8"/>
<feature type="region of interest" description="Disordered" evidence="1">
    <location>
        <begin position="47"/>
        <end position="71"/>
    </location>
</feature>
<evidence type="ECO:0000256" key="1">
    <source>
        <dbReference type="SAM" id="MobiDB-lite"/>
    </source>
</evidence>
<accession>A0A0C3F3Q8</accession>
<reference evidence="2 3" key="1">
    <citation type="submission" date="2014-04" db="EMBL/GenBank/DDBJ databases">
        <authorList>
            <consortium name="DOE Joint Genome Institute"/>
            <person name="Kuo A."/>
            <person name="Tarkka M."/>
            <person name="Buscot F."/>
            <person name="Kohler A."/>
            <person name="Nagy L.G."/>
            <person name="Floudas D."/>
            <person name="Copeland A."/>
            <person name="Barry K.W."/>
            <person name="Cichocki N."/>
            <person name="Veneault-Fourrey C."/>
            <person name="LaButti K."/>
            <person name="Lindquist E.A."/>
            <person name="Lipzen A."/>
            <person name="Lundell T."/>
            <person name="Morin E."/>
            <person name="Murat C."/>
            <person name="Sun H."/>
            <person name="Tunlid A."/>
            <person name="Henrissat B."/>
            <person name="Grigoriev I.V."/>
            <person name="Hibbett D.S."/>
            <person name="Martin F."/>
            <person name="Nordberg H.P."/>
            <person name="Cantor M.N."/>
            <person name="Hua S.X."/>
        </authorList>
    </citation>
    <scope>NUCLEOTIDE SEQUENCE [LARGE SCALE GENOMIC DNA]</scope>
    <source>
        <strain evidence="2 3">F 1598</strain>
    </source>
</reference>
<gene>
    <name evidence="2" type="ORF">PILCRDRAFT_697635</name>
</gene>
<proteinExistence type="predicted"/>
<protein>
    <submittedName>
        <fullName evidence="2">Uncharacterized protein</fullName>
    </submittedName>
</protein>
<evidence type="ECO:0000313" key="2">
    <source>
        <dbReference type="EMBL" id="KIM74654.1"/>
    </source>
</evidence>
<name>A0A0C3F3Q8_PILCF</name>
<organism evidence="2 3">
    <name type="scientific">Piloderma croceum (strain F 1598)</name>
    <dbReference type="NCBI Taxonomy" id="765440"/>
    <lineage>
        <taxon>Eukaryota</taxon>
        <taxon>Fungi</taxon>
        <taxon>Dikarya</taxon>
        <taxon>Basidiomycota</taxon>
        <taxon>Agaricomycotina</taxon>
        <taxon>Agaricomycetes</taxon>
        <taxon>Agaricomycetidae</taxon>
        <taxon>Atheliales</taxon>
        <taxon>Atheliaceae</taxon>
        <taxon>Piloderma</taxon>
    </lineage>
</organism>
<dbReference type="EMBL" id="KN833057">
    <property type="protein sequence ID" value="KIM74654.1"/>
    <property type="molecule type" value="Genomic_DNA"/>
</dbReference>
<dbReference type="AlphaFoldDB" id="A0A0C3F3Q8"/>